<name>A0AAV1H5M4_XYRNO</name>
<proteinExistence type="predicted"/>
<evidence type="ECO:0000313" key="1">
    <source>
        <dbReference type="EMBL" id="CAJ1080684.1"/>
    </source>
</evidence>
<reference evidence="1" key="1">
    <citation type="submission" date="2023-08" db="EMBL/GenBank/DDBJ databases">
        <authorList>
            <person name="Alioto T."/>
            <person name="Alioto T."/>
            <person name="Gomez Garrido J."/>
        </authorList>
    </citation>
    <scope>NUCLEOTIDE SEQUENCE</scope>
</reference>
<gene>
    <name evidence="1" type="ORF">XNOV1_A012772</name>
</gene>
<evidence type="ECO:0008006" key="3">
    <source>
        <dbReference type="Google" id="ProtNLM"/>
    </source>
</evidence>
<dbReference type="EMBL" id="OY660882">
    <property type="protein sequence ID" value="CAJ1080684.1"/>
    <property type="molecule type" value="Genomic_DNA"/>
</dbReference>
<dbReference type="Proteomes" id="UP001178508">
    <property type="component" value="Chromosome 19"/>
</dbReference>
<evidence type="ECO:0000313" key="2">
    <source>
        <dbReference type="Proteomes" id="UP001178508"/>
    </source>
</evidence>
<protein>
    <recommendedName>
        <fullName evidence="3">Secreted protein</fullName>
    </recommendedName>
</protein>
<sequence length="113" mass="12131">MLLRCSQSLSISLSLSLSELVGRGAGGPSVAAAAVAAHSAHSSQSWEKSGRRLSSSVTLAHRLTVKTATERSHAKPQERVKVGRGSLWDFCAWKYNNKRGSRIMLPPPTGTFL</sequence>
<keyword evidence="2" id="KW-1185">Reference proteome</keyword>
<accession>A0AAV1H5M4</accession>
<dbReference type="AlphaFoldDB" id="A0AAV1H5M4"/>
<organism evidence="1 2">
    <name type="scientific">Xyrichtys novacula</name>
    <name type="common">Pearly razorfish</name>
    <name type="synonym">Hemipteronotus novacula</name>
    <dbReference type="NCBI Taxonomy" id="13765"/>
    <lineage>
        <taxon>Eukaryota</taxon>
        <taxon>Metazoa</taxon>
        <taxon>Chordata</taxon>
        <taxon>Craniata</taxon>
        <taxon>Vertebrata</taxon>
        <taxon>Euteleostomi</taxon>
        <taxon>Actinopterygii</taxon>
        <taxon>Neopterygii</taxon>
        <taxon>Teleostei</taxon>
        <taxon>Neoteleostei</taxon>
        <taxon>Acanthomorphata</taxon>
        <taxon>Eupercaria</taxon>
        <taxon>Labriformes</taxon>
        <taxon>Labridae</taxon>
        <taxon>Xyrichtys</taxon>
    </lineage>
</organism>